<protein>
    <submittedName>
        <fullName evidence="1">Uncharacterized protein</fullName>
    </submittedName>
</protein>
<gene>
    <name evidence="1" type="ORF">HanXRQr2_Chr12g0536711</name>
</gene>
<evidence type="ECO:0000313" key="1">
    <source>
        <dbReference type="EMBL" id="KAF5777525.1"/>
    </source>
</evidence>
<dbReference type="Proteomes" id="UP000215914">
    <property type="component" value="Unassembled WGS sequence"/>
</dbReference>
<reference evidence="1" key="1">
    <citation type="journal article" date="2017" name="Nature">
        <title>The sunflower genome provides insights into oil metabolism, flowering and Asterid evolution.</title>
        <authorList>
            <person name="Badouin H."/>
            <person name="Gouzy J."/>
            <person name="Grassa C.J."/>
            <person name="Murat F."/>
            <person name="Staton S.E."/>
            <person name="Cottret L."/>
            <person name="Lelandais-Briere C."/>
            <person name="Owens G.L."/>
            <person name="Carrere S."/>
            <person name="Mayjonade B."/>
            <person name="Legrand L."/>
            <person name="Gill N."/>
            <person name="Kane N.C."/>
            <person name="Bowers J.E."/>
            <person name="Hubner S."/>
            <person name="Bellec A."/>
            <person name="Berard A."/>
            <person name="Berges H."/>
            <person name="Blanchet N."/>
            <person name="Boniface M.C."/>
            <person name="Brunel D."/>
            <person name="Catrice O."/>
            <person name="Chaidir N."/>
            <person name="Claudel C."/>
            <person name="Donnadieu C."/>
            <person name="Faraut T."/>
            <person name="Fievet G."/>
            <person name="Helmstetter N."/>
            <person name="King M."/>
            <person name="Knapp S.J."/>
            <person name="Lai Z."/>
            <person name="Le Paslier M.C."/>
            <person name="Lippi Y."/>
            <person name="Lorenzon L."/>
            <person name="Mandel J.R."/>
            <person name="Marage G."/>
            <person name="Marchand G."/>
            <person name="Marquand E."/>
            <person name="Bret-Mestries E."/>
            <person name="Morien E."/>
            <person name="Nambeesan S."/>
            <person name="Nguyen T."/>
            <person name="Pegot-Espagnet P."/>
            <person name="Pouilly N."/>
            <person name="Raftis F."/>
            <person name="Sallet E."/>
            <person name="Schiex T."/>
            <person name="Thomas J."/>
            <person name="Vandecasteele C."/>
            <person name="Vares D."/>
            <person name="Vear F."/>
            <person name="Vautrin S."/>
            <person name="Crespi M."/>
            <person name="Mangin B."/>
            <person name="Burke J.M."/>
            <person name="Salse J."/>
            <person name="Munos S."/>
            <person name="Vincourt P."/>
            <person name="Rieseberg L.H."/>
            <person name="Langlade N.B."/>
        </authorList>
    </citation>
    <scope>NUCLEOTIDE SEQUENCE</scope>
    <source>
        <tissue evidence="1">Leaves</tissue>
    </source>
</reference>
<dbReference type="EMBL" id="MNCJ02000327">
    <property type="protein sequence ID" value="KAF5777525.1"/>
    <property type="molecule type" value="Genomic_DNA"/>
</dbReference>
<keyword evidence="2" id="KW-1185">Reference proteome</keyword>
<name>A0A9K3HFT4_HELAN</name>
<dbReference type="AlphaFoldDB" id="A0A9K3HFT4"/>
<accession>A0A9K3HFT4</accession>
<evidence type="ECO:0000313" key="2">
    <source>
        <dbReference type="Proteomes" id="UP000215914"/>
    </source>
</evidence>
<reference evidence="1" key="2">
    <citation type="submission" date="2020-06" db="EMBL/GenBank/DDBJ databases">
        <title>Helianthus annuus Genome sequencing and assembly Release 2.</title>
        <authorList>
            <person name="Gouzy J."/>
            <person name="Langlade N."/>
            <person name="Munos S."/>
        </authorList>
    </citation>
    <scope>NUCLEOTIDE SEQUENCE</scope>
    <source>
        <tissue evidence="1">Leaves</tissue>
    </source>
</reference>
<dbReference type="Gramene" id="mRNA:HanXRQr2_Chr12g0536711">
    <property type="protein sequence ID" value="mRNA:HanXRQr2_Chr12g0536711"/>
    <property type="gene ID" value="HanXRQr2_Chr12g0536711"/>
</dbReference>
<comment type="caution">
    <text evidence="1">The sequence shown here is derived from an EMBL/GenBank/DDBJ whole genome shotgun (WGS) entry which is preliminary data.</text>
</comment>
<sequence>MEHLLSGPTILWSSKFHNRYDAVQSSKNTKNPILRNCRIINLIPPIIRVLQSIHQHLIVIKID</sequence>
<organism evidence="1 2">
    <name type="scientific">Helianthus annuus</name>
    <name type="common">Common sunflower</name>
    <dbReference type="NCBI Taxonomy" id="4232"/>
    <lineage>
        <taxon>Eukaryota</taxon>
        <taxon>Viridiplantae</taxon>
        <taxon>Streptophyta</taxon>
        <taxon>Embryophyta</taxon>
        <taxon>Tracheophyta</taxon>
        <taxon>Spermatophyta</taxon>
        <taxon>Magnoliopsida</taxon>
        <taxon>eudicotyledons</taxon>
        <taxon>Gunneridae</taxon>
        <taxon>Pentapetalae</taxon>
        <taxon>asterids</taxon>
        <taxon>campanulids</taxon>
        <taxon>Asterales</taxon>
        <taxon>Asteraceae</taxon>
        <taxon>Asteroideae</taxon>
        <taxon>Heliantheae alliance</taxon>
        <taxon>Heliantheae</taxon>
        <taxon>Helianthus</taxon>
    </lineage>
</organism>
<proteinExistence type="predicted"/>